<protein>
    <submittedName>
        <fullName evidence="2">Uncharacterized protein</fullName>
    </submittedName>
</protein>
<feature type="compositionally biased region" description="Acidic residues" evidence="1">
    <location>
        <begin position="18"/>
        <end position="31"/>
    </location>
</feature>
<sequence>MADQQRPPIKRARKEPAIADDEGDANDEGTESDLFRKRREKESLILKELSATIATLQDLSNVLGDIVQQTTTIRKRAAGADTRKVVVKQKMLLEELQQWKHLLPSADLKDVL</sequence>
<name>A0A9N8DX08_9STRA</name>
<comment type="caution">
    <text evidence="2">The sequence shown here is derived from an EMBL/GenBank/DDBJ whole genome shotgun (WGS) entry which is preliminary data.</text>
</comment>
<reference evidence="2" key="1">
    <citation type="submission" date="2020-06" db="EMBL/GenBank/DDBJ databases">
        <authorList>
            <consortium name="Plant Systems Biology data submission"/>
        </authorList>
    </citation>
    <scope>NUCLEOTIDE SEQUENCE</scope>
    <source>
        <strain evidence="2">D6</strain>
    </source>
</reference>
<organism evidence="2 3">
    <name type="scientific">Seminavis robusta</name>
    <dbReference type="NCBI Taxonomy" id="568900"/>
    <lineage>
        <taxon>Eukaryota</taxon>
        <taxon>Sar</taxon>
        <taxon>Stramenopiles</taxon>
        <taxon>Ochrophyta</taxon>
        <taxon>Bacillariophyta</taxon>
        <taxon>Bacillariophyceae</taxon>
        <taxon>Bacillariophycidae</taxon>
        <taxon>Naviculales</taxon>
        <taxon>Naviculaceae</taxon>
        <taxon>Seminavis</taxon>
    </lineage>
</organism>
<feature type="region of interest" description="Disordered" evidence="1">
    <location>
        <begin position="1"/>
        <end position="34"/>
    </location>
</feature>
<dbReference type="AlphaFoldDB" id="A0A9N8DX08"/>
<evidence type="ECO:0000313" key="3">
    <source>
        <dbReference type="Proteomes" id="UP001153069"/>
    </source>
</evidence>
<proteinExistence type="predicted"/>
<keyword evidence="3" id="KW-1185">Reference proteome</keyword>
<dbReference type="EMBL" id="CAICTM010000356">
    <property type="protein sequence ID" value="CAB9508709.1"/>
    <property type="molecule type" value="Genomic_DNA"/>
</dbReference>
<gene>
    <name evidence="2" type="ORF">SEMRO_357_G125610.1</name>
</gene>
<dbReference type="Proteomes" id="UP001153069">
    <property type="component" value="Unassembled WGS sequence"/>
</dbReference>
<evidence type="ECO:0000256" key="1">
    <source>
        <dbReference type="SAM" id="MobiDB-lite"/>
    </source>
</evidence>
<accession>A0A9N8DX08</accession>
<evidence type="ECO:0000313" key="2">
    <source>
        <dbReference type="EMBL" id="CAB9508709.1"/>
    </source>
</evidence>